<protein>
    <recommendedName>
        <fullName evidence="6">Peptidyl-prolyl cis-trans isomerase</fullName>
        <ecNumber evidence="6">5.2.1.8</ecNumber>
    </recommendedName>
</protein>
<reference evidence="10" key="1">
    <citation type="submission" date="2018-09" db="EMBL/GenBank/DDBJ databases">
        <authorList>
            <person name="Livingstone P.G."/>
            <person name="Whitworth D.E."/>
        </authorList>
    </citation>
    <scope>NUCLEOTIDE SEQUENCE [LARGE SCALE GENOMIC DNA]</scope>
    <source>
        <strain evidence="10">CA054A</strain>
    </source>
</reference>
<dbReference type="GO" id="GO:0006457">
    <property type="term" value="P:protein folding"/>
    <property type="evidence" value="ECO:0007669"/>
    <property type="project" value="InterPro"/>
</dbReference>
<gene>
    <name evidence="9" type="ORF">D7V88_03690</name>
</gene>
<dbReference type="Proteomes" id="UP000268094">
    <property type="component" value="Unassembled WGS sequence"/>
</dbReference>
<evidence type="ECO:0000313" key="10">
    <source>
        <dbReference type="Proteomes" id="UP000268094"/>
    </source>
</evidence>
<dbReference type="AlphaFoldDB" id="A0A3A8JLI7"/>
<dbReference type="Pfam" id="PF01346">
    <property type="entry name" value="FKBP_N"/>
    <property type="match status" value="1"/>
</dbReference>
<keyword evidence="10" id="KW-1185">Reference proteome</keyword>
<evidence type="ECO:0000256" key="3">
    <source>
        <dbReference type="ARBA" id="ARBA00023110"/>
    </source>
</evidence>
<dbReference type="PANTHER" id="PTHR43811">
    <property type="entry name" value="FKBP-TYPE PEPTIDYL-PROLYL CIS-TRANS ISOMERASE FKPA"/>
    <property type="match status" value="1"/>
</dbReference>
<dbReference type="InterPro" id="IPR036944">
    <property type="entry name" value="PPIase_FKBP_N_sf"/>
</dbReference>
<dbReference type="InterPro" id="IPR000774">
    <property type="entry name" value="PPIase_FKBP_N"/>
</dbReference>
<dbReference type="SUPFAM" id="SSF54534">
    <property type="entry name" value="FKBP-like"/>
    <property type="match status" value="1"/>
</dbReference>
<organism evidence="9 10">
    <name type="scientific">Corallococcus terminator</name>
    <dbReference type="NCBI Taxonomy" id="2316733"/>
    <lineage>
        <taxon>Bacteria</taxon>
        <taxon>Pseudomonadati</taxon>
        <taxon>Myxococcota</taxon>
        <taxon>Myxococcia</taxon>
        <taxon>Myxococcales</taxon>
        <taxon>Cystobacterineae</taxon>
        <taxon>Myxococcaceae</taxon>
        <taxon>Corallococcus</taxon>
    </lineage>
</organism>
<dbReference type="EMBL" id="RAVZ01000013">
    <property type="protein sequence ID" value="RKG93154.1"/>
    <property type="molecule type" value="Genomic_DNA"/>
</dbReference>
<evidence type="ECO:0000256" key="4">
    <source>
        <dbReference type="ARBA" id="ARBA00023235"/>
    </source>
</evidence>
<dbReference type="Gene3D" id="3.10.50.40">
    <property type="match status" value="1"/>
</dbReference>
<dbReference type="GO" id="GO:0003755">
    <property type="term" value="F:peptidyl-prolyl cis-trans isomerase activity"/>
    <property type="evidence" value="ECO:0007669"/>
    <property type="project" value="UniProtKB-UniRule"/>
</dbReference>
<dbReference type="RefSeq" id="WP_120539195.1">
    <property type="nucleotide sequence ID" value="NZ_RAVZ01000013.1"/>
</dbReference>
<keyword evidence="7" id="KW-0732">Signal</keyword>
<proteinExistence type="inferred from homology"/>
<name>A0A3A8JLI7_9BACT</name>
<evidence type="ECO:0000256" key="7">
    <source>
        <dbReference type="SAM" id="SignalP"/>
    </source>
</evidence>
<dbReference type="PROSITE" id="PS50059">
    <property type="entry name" value="FKBP_PPIASE"/>
    <property type="match status" value="1"/>
</dbReference>
<dbReference type="InterPro" id="IPR001179">
    <property type="entry name" value="PPIase_FKBP_dom"/>
</dbReference>
<evidence type="ECO:0000256" key="2">
    <source>
        <dbReference type="ARBA" id="ARBA00006577"/>
    </source>
</evidence>
<comment type="similarity">
    <text evidence="2 6">Belongs to the FKBP-type PPIase family.</text>
</comment>
<feature type="signal peptide" evidence="7">
    <location>
        <begin position="1"/>
        <end position="17"/>
    </location>
</feature>
<dbReference type="EC" id="5.2.1.8" evidence="6"/>
<comment type="caution">
    <text evidence="9">The sequence shown here is derived from an EMBL/GenBank/DDBJ whole genome shotgun (WGS) entry which is preliminary data.</text>
</comment>
<dbReference type="InterPro" id="IPR046357">
    <property type="entry name" value="PPIase_dom_sf"/>
</dbReference>
<feature type="domain" description="PPIase FKBP-type" evidence="8">
    <location>
        <begin position="139"/>
        <end position="227"/>
    </location>
</feature>
<dbReference type="Gene3D" id="1.10.287.460">
    <property type="entry name" value="Peptidyl-prolyl cis-trans isomerase, FKBP-type, N-terminal domain"/>
    <property type="match status" value="1"/>
</dbReference>
<evidence type="ECO:0000259" key="8">
    <source>
        <dbReference type="PROSITE" id="PS50059"/>
    </source>
</evidence>
<dbReference type="Pfam" id="PF00254">
    <property type="entry name" value="FKBP_C"/>
    <property type="match status" value="1"/>
</dbReference>
<dbReference type="PANTHER" id="PTHR43811:SF19">
    <property type="entry name" value="39 KDA FK506-BINDING NUCLEAR PROTEIN"/>
    <property type="match status" value="1"/>
</dbReference>
<evidence type="ECO:0000313" key="9">
    <source>
        <dbReference type="EMBL" id="RKG93154.1"/>
    </source>
</evidence>
<keyword evidence="3 5" id="KW-0697">Rotamase</keyword>
<evidence type="ECO:0000256" key="5">
    <source>
        <dbReference type="PROSITE-ProRule" id="PRU00277"/>
    </source>
</evidence>
<feature type="chain" id="PRO_5017203718" description="Peptidyl-prolyl cis-trans isomerase" evidence="7">
    <location>
        <begin position="18"/>
        <end position="228"/>
    </location>
</feature>
<evidence type="ECO:0000256" key="6">
    <source>
        <dbReference type="RuleBase" id="RU003915"/>
    </source>
</evidence>
<evidence type="ECO:0000256" key="1">
    <source>
        <dbReference type="ARBA" id="ARBA00000971"/>
    </source>
</evidence>
<dbReference type="OrthoDB" id="9812109at2"/>
<accession>A0A3A8JLI7</accession>
<comment type="catalytic activity">
    <reaction evidence="1 5 6">
        <text>[protein]-peptidylproline (omega=180) = [protein]-peptidylproline (omega=0)</text>
        <dbReference type="Rhea" id="RHEA:16237"/>
        <dbReference type="Rhea" id="RHEA-COMP:10747"/>
        <dbReference type="Rhea" id="RHEA-COMP:10748"/>
        <dbReference type="ChEBI" id="CHEBI:83833"/>
        <dbReference type="ChEBI" id="CHEBI:83834"/>
        <dbReference type="EC" id="5.2.1.8"/>
    </reaction>
</comment>
<keyword evidence="4 5" id="KW-0413">Isomerase</keyword>
<sequence length="228" mass="24244">MRPLAFFLLFSAAAAHAATPLATDKERDSYALGQDVAESLKRNDADLDINALLQGLRDNLEAKPSLLTGVELTTARERGRNAMLQNRKAKLAADSAKYGKAGQDFLAKHKAMPGVVTTASGLQYQVLTPTPAGPRPGPANRVVFEFKGMIVGGTNAEFDSSAAQGKVSVIGVSDGIKGWTEAFQLMTLGSKYRFVVPPQLAYGAQGLPGKVPPNATLVYEITLREVAK</sequence>